<dbReference type="Gene3D" id="3.90.215.10">
    <property type="entry name" value="Gamma Fibrinogen, chain A, domain 1"/>
    <property type="match status" value="1"/>
</dbReference>
<accession>A0AA96S2Z4</accession>
<evidence type="ECO:0000259" key="1">
    <source>
        <dbReference type="PROSITE" id="PS51406"/>
    </source>
</evidence>
<dbReference type="SMART" id="SM00186">
    <property type="entry name" value="FBG"/>
    <property type="match status" value="1"/>
</dbReference>
<organism evidence="2">
    <name type="scientific">Halisarca dujardinii</name>
    <name type="common">Dujardin's slime sponge</name>
    <dbReference type="NCBI Taxonomy" id="2583056"/>
    <lineage>
        <taxon>Eukaryota</taxon>
        <taxon>Metazoa</taxon>
        <taxon>Porifera</taxon>
        <taxon>Demospongiae</taxon>
        <taxon>Verongimorpha</taxon>
        <taxon>Chondrillida</taxon>
        <taxon>Halisarcidae</taxon>
        <taxon>Halisarca</taxon>
    </lineage>
</organism>
<protein>
    <submittedName>
        <fullName evidence="2">Tenascin-like protein</fullName>
    </submittedName>
</protein>
<dbReference type="SUPFAM" id="SSF56496">
    <property type="entry name" value="Fibrinogen C-terminal domain-like"/>
    <property type="match status" value="1"/>
</dbReference>
<sequence>MLSAVSRCYFQEFTAVYRGGSCSAWYPYMDCCYLMRLFPYVSNGVYEIGDPCVRNFLHPYSLRMHTKCDMFAAGGGWTVIMQRNTSDSSGSSSVDFSSKGWDDYENGFGSLSGDFWFGLANLRCITQRETYELRVELTFADGSSGDIIYPDFQVDTRANGYKLTFGAPVGNATVNDAFARMTNFIFQTSDFVRSSTCKGKIEGGFWAPGNGACSIRTNLHASVAMWMGKQVYSASMMLRAVRCGNIRDCD</sequence>
<dbReference type="AlphaFoldDB" id="A0AA96S2Z4"/>
<feature type="domain" description="Fibrinogen C-terminal" evidence="1">
    <location>
        <begin position="22"/>
        <end position="219"/>
    </location>
</feature>
<evidence type="ECO:0000313" key="2">
    <source>
        <dbReference type="EMBL" id="WNS50089.1"/>
    </source>
</evidence>
<dbReference type="PANTHER" id="PTHR19143">
    <property type="entry name" value="FIBRINOGEN/TENASCIN/ANGIOPOEITIN"/>
    <property type="match status" value="1"/>
</dbReference>
<dbReference type="InterPro" id="IPR002181">
    <property type="entry name" value="Fibrinogen_a/b/g_C_dom"/>
</dbReference>
<reference evidence="2" key="1">
    <citation type="submission" date="2023-08" db="EMBL/GenBank/DDBJ databases">
        <authorList>
            <person name="Adameyko K."/>
            <person name="Kravchuk O."/>
            <person name="Lyupina Y."/>
        </authorList>
    </citation>
    <scope>NUCLEOTIDE SEQUENCE</scope>
</reference>
<name>A0AA96S2Z4_HALDU</name>
<dbReference type="InterPro" id="IPR014716">
    <property type="entry name" value="Fibrinogen_a/b/g_C_1"/>
</dbReference>
<proteinExistence type="evidence at transcript level"/>
<dbReference type="EMBL" id="OR460166">
    <property type="protein sequence ID" value="WNS50089.1"/>
    <property type="molecule type" value="mRNA"/>
</dbReference>
<dbReference type="InterPro" id="IPR036056">
    <property type="entry name" value="Fibrinogen-like_C"/>
</dbReference>
<dbReference type="Pfam" id="PF00147">
    <property type="entry name" value="Fibrinogen_C"/>
    <property type="match status" value="1"/>
</dbReference>
<dbReference type="InterPro" id="IPR050373">
    <property type="entry name" value="Fibrinogen_C-term_domain"/>
</dbReference>
<dbReference type="PROSITE" id="PS51406">
    <property type="entry name" value="FIBRINOGEN_C_2"/>
    <property type="match status" value="1"/>
</dbReference>
<dbReference type="GO" id="GO:0005615">
    <property type="term" value="C:extracellular space"/>
    <property type="evidence" value="ECO:0007669"/>
    <property type="project" value="TreeGrafter"/>
</dbReference>